<feature type="repeat" description="Solcar" evidence="9">
    <location>
        <begin position="106"/>
        <end position="204"/>
    </location>
</feature>
<dbReference type="PROSITE" id="PS50920">
    <property type="entry name" value="SOLCAR"/>
    <property type="match status" value="3"/>
</dbReference>
<evidence type="ECO:0000256" key="4">
    <source>
        <dbReference type="ARBA" id="ARBA00022692"/>
    </source>
</evidence>
<feature type="repeat" description="Solcar" evidence="9">
    <location>
        <begin position="213"/>
        <end position="334"/>
    </location>
</feature>
<dbReference type="InterPro" id="IPR052217">
    <property type="entry name" value="Mito/Peroxisomal_Carrier"/>
</dbReference>
<keyword evidence="7 11" id="KW-1133">Transmembrane helix</keyword>
<keyword evidence="5" id="KW-0677">Repeat</keyword>
<feature type="transmembrane region" description="Helical" evidence="11">
    <location>
        <begin position="334"/>
        <end position="356"/>
    </location>
</feature>
<dbReference type="AlphaFoldDB" id="A0A2T3ABC3"/>
<sequence>MPADKFLPAIGHAVSGAAGTAISTTTTYPLDLVNTRLKVQRSLSTTQRYEGLSDAFAKIWEREGGLQAFYVGLGSDVAKSVADSFLFFLFYTWFHSRRSRANSRRLPAWEELAVGAAAGACARLFTTPISNVVTRKQTASLLADHRDITQSQQGAPTDPSFAEVLHVIRAEKGFLGLWSGYSATLVLTLNPSITFYLQNALKKALVDRGRGGESGGMVFLIAAMSKVVATAITYPFNIAKARIQVSATHSPTPGSPSKEIQDECLDADTRDGSPVNQIKKRVQSLAGNNIFASVLSIQKEEGVSTLYDGLSGELLKAFFNHGTTMLSKDIAHKLIVRLYFIFLAFLKTSPITQALLAKLSGRSIKAPLRDKVVARYQEIKDAVLRGALILHLVDWARKQAVVSR</sequence>
<dbReference type="Proteomes" id="UP000241462">
    <property type="component" value="Unassembled WGS sequence"/>
</dbReference>
<evidence type="ECO:0000256" key="1">
    <source>
        <dbReference type="ARBA" id="ARBA00004141"/>
    </source>
</evidence>
<gene>
    <name evidence="12" type="ORF">BD289DRAFT_452408</name>
</gene>
<keyword evidence="4 9" id="KW-0812">Transmembrane</keyword>
<evidence type="ECO:0000256" key="8">
    <source>
        <dbReference type="ARBA" id="ARBA00023136"/>
    </source>
</evidence>
<dbReference type="GO" id="GO:0015217">
    <property type="term" value="F:ADP transmembrane transporter activity"/>
    <property type="evidence" value="ECO:0007669"/>
    <property type="project" value="TreeGrafter"/>
</dbReference>
<evidence type="ECO:0000256" key="7">
    <source>
        <dbReference type="ARBA" id="ARBA00022989"/>
    </source>
</evidence>
<reference evidence="12 13" key="1">
    <citation type="journal article" date="2018" name="Mycol. Prog.">
        <title>Coniella lustricola, a new species from submerged detritus.</title>
        <authorList>
            <person name="Raudabaugh D.B."/>
            <person name="Iturriaga T."/>
            <person name="Carver A."/>
            <person name="Mondo S."/>
            <person name="Pangilinan J."/>
            <person name="Lipzen A."/>
            <person name="He G."/>
            <person name="Amirebrahimi M."/>
            <person name="Grigoriev I.V."/>
            <person name="Miller A.N."/>
        </authorList>
    </citation>
    <scope>NUCLEOTIDE SEQUENCE [LARGE SCALE GENOMIC DNA]</scope>
    <source>
        <strain evidence="12 13">B22-T-1</strain>
    </source>
</reference>
<evidence type="ECO:0000256" key="5">
    <source>
        <dbReference type="ARBA" id="ARBA00022737"/>
    </source>
</evidence>
<dbReference type="InterPro" id="IPR018108">
    <property type="entry name" value="MCP_transmembrane"/>
</dbReference>
<proteinExistence type="inferred from homology"/>
<keyword evidence="8 9" id="KW-0472">Membrane</keyword>
<keyword evidence="6" id="KW-0999">Mitochondrion inner membrane</keyword>
<comment type="subcellular location">
    <subcellularLocation>
        <location evidence="1">Membrane</location>
        <topology evidence="1">Multi-pass membrane protein</topology>
    </subcellularLocation>
</comment>
<dbReference type="EMBL" id="KZ678420">
    <property type="protein sequence ID" value="PSR90395.1"/>
    <property type="molecule type" value="Genomic_DNA"/>
</dbReference>
<evidence type="ECO:0000256" key="2">
    <source>
        <dbReference type="ARBA" id="ARBA00006375"/>
    </source>
</evidence>
<evidence type="ECO:0000256" key="10">
    <source>
        <dbReference type="RuleBase" id="RU000488"/>
    </source>
</evidence>
<evidence type="ECO:0000313" key="12">
    <source>
        <dbReference type="EMBL" id="PSR90395.1"/>
    </source>
</evidence>
<evidence type="ECO:0000256" key="3">
    <source>
        <dbReference type="ARBA" id="ARBA00022448"/>
    </source>
</evidence>
<dbReference type="InterPro" id="IPR023395">
    <property type="entry name" value="MCP_dom_sf"/>
</dbReference>
<dbReference type="GO" id="GO:0016020">
    <property type="term" value="C:membrane"/>
    <property type="evidence" value="ECO:0007669"/>
    <property type="project" value="UniProtKB-SubCell"/>
</dbReference>
<organism evidence="12 13">
    <name type="scientific">Coniella lustricola</name>
    <dbReference type="NCBI Taxonomy" id="2025994"/>
    <lineage>
        <taxon>Eukaryota</taxon>
        <taxon>Fungi</taxon>
        <taxon>Dikarya</taxon>
        <taxon>Ascomycota</taxon>
        <taxon>Pezizomycotina</taxon>
        <taxon>Sordariomycetes</taxon>
        <taxon>Sordariomycetidae</taxon>
        <taxon>Diaporthales</taxon>
        <taxon>Schizoparmaceae</taxon>
        <taxon>Coniella</taxon>
    </lineage>
</organism>
<comment type="similarity">
    <text evidence="2 10">Belongs to the mitochondrial carrier (TC 2.A.29) family.</text>
</comment>
<evidence type="ECO:0000256" key="9">
    <source>
        <dbReference type="PROSITE-ProRule" id="PRU00282"/>
    </source>
</evidence>
<dbReference type="Pfam" id="PF00153">
    <property type="entry name" value="Mito_carr"/>
    <property type="match status" value="2"/>
</dbReference>
<evidence type="ECO:0000256" key="6">
    <source>
        <dbReference type="ARBA" id="ARBA00022792"/>
    </source>
</evidence>
<protein>
    <submittedName>
        <fullName evidence="12">Mitochondrial carrier domain-containing protein</fullName>
    </submittedName>
</protein>
<keyword evidence="13" id="KW-1185">Reference proteome</keyword>
<feature type="transmembrane region" description="Helical" evidence="11">
    <location>
        <begin position="217"/>
        <end position="236"/>
    </location>
</feature>
<dbReference type="PANTHER" id="PTHR45939:SF2">
    <property type="entry name" value="CARRIER PROTEIN, PUTATIVE (AFU_ORTHOLOGUE AFUA_2G13870)-RELATED"/>
    <property type="match status" value="1"/>
</dbReference>
<feature type="repeat" description="Solcar" evidence="9">
    <location>
        <begin position="7"/>
        <end position="97"/>
    </location>
</feature>
<evidence type="ECO:0000313" key="13">
    <source>
        <dbReference type="Proteomes" id="UP000241462"/>
    </source>
</evidence>
<dbReference type="InParanoid" id="A0A2T3ABC3"/>
<feature type="transmembrane region" description="Helical" evidence="11">
    <location>
        <begin position="175"/>
        <end position="197"/>
    </location>
</feature>
<dbReference type="STRING" id="2025994.A0A2T3ABC3"/>
<keyword evidence="6" id="KW-0496">Mitochondrion</keyword>
<name>A0A2T3ABC3_9PEZI</name>
<accession>A0A2T3ABC3</accession>
<keyword evidence="3 10" id="KW-0813">Transport</keyword>
<dbReference type="PANTHER" id="PTHR45939">
    <property type="entry name" value="PEROXISOMAL MEMBRANE PROTEIN PMP34-RELATED"/>
    <property type="match status" value="1"/>
</dbReference>
<dbReference type="OrthoDB" id="18574at2759"/>
<dbReference type="Gene3D" id="1.50.40.10">
    <property type="entry name" value="Mitochondrial carrier domain"/>
    <property type="match status" value="1"/>
</dbReference>
<evidence type="ECO:0000256" key="11">
    <source>
        <dbReference type="SAM" id="Phobius"/>
    </source>
</evidence>
<dbReference type="SUPFAM" id="SSF103506">
    <property type="entry name" value="Mitochondrial carrier"/>
    <property type="match status" value="1"/>
</dbReference>